<comment type="caution">
    <text evidence="3">The sequence shown here is derived from an EMBL/GenBank/DDBJ whole genome shotgun (WGS) entry which is preliminary data.</text>
</comment>
<protein>
    <submittedName>
        <fullName evidence="3">Uncharacterized protein</fullName>
    </submittedName>
</protein>
<feature type="region of interest" description="Disordered" evidence="1">
    <location>
        <begin position="265"/>
        <end position="322"/>
    </location>
</feature>
<keyword evidence="2" id="KW-1133">Transmembrane helix</keyword>
<reference evidence="3 4" key="1">
    <citation type="submission" date="2023-02" db="EMBL/GenBank/DDBJ databases">
        <title>LHISI_Scaffold_Assembly.</title>
        <authorList>
            <person name="Stuart O.P."/>
            <person name="Cleave R."/>
            <person name="Magrath M.J.L."/>
            <person name="Mikheyev A.S."/>
        </authorList>
    </citation>
    <scope>NUCLEOTIDE SEQUENCE [LARGE SCALE GENOMIC DNA]</scope>
    <source>
        <strain evidence="3">Daus_M_001</strain>
        <tissue evidence="3">Leg muscle</tissue>
    </source>
</reference>
<accession>A0ABQ9GUY3</accession>
<gene>
    <name evidence="3" type="ORF">PR048_023736</name>
</gene>
<keyword evidence="4" id="KW-1185">Reference proteome</keyword>
<evidence type="ECO:0000313" key="4">
    <source>
        <dbReference type="Proteomes" id="UP001159363"/>
    </source>
</evidence>
<keyword evidence="2" id="KW-0472">Membrane</keyword>
<evidence type="ECO:0000313" key="3">
    <source>
        <dbReference type="EMBL" id="KAJ8875835.1"/>
    </source>
</evidence>
<dbReference type="EMBL" id="JARBHB010000009">
    <property type="protein sequence ID" value="KAJ8875835.1"/>
    <property type="molecule type" value="Genomic_DNA"/>
</dbReference>
<keyword evidence="2" id="KW-0812">Transmembrane</keyword>
<evidence type="ECO:0000256" key="2">
    <source>
        <dbReference type="SAM" id="Phobius"/>
    </source>
</evidence>
<organism evidence="3 4">
    <name type="scientific">Dryococelus australis</name>
    <dbReference type="NCBI Taxonomy" id="614101"/>
    <lineage>
        <taxon>Eukaryota</taxon>
        <taxon>Metazoa</taxon>
        <taxon>Ecdysozoa</taxon>
        <taxon>Arthropoda</taxon>
        <taxon>Hexapoda</taxon>
        <taxon>Insecta</taxon>
        <taxon>Pterygota</taxon>
        <taxon>Neoptera</taxon>
        <taxon>Polyneoptera</taxon>
        <taxon>Phasmatodea</taxon>
        <taxon>Verophasmatodea</taxon>
        <taxon>Anareolatae</taxon>
        <taxon>Phasmatidae</taxon>
        <taxon>Eurycanthinae</taxon>
        <taxon>Dryococelus</taxon>
    </lineage>
</organism>
<sequence>MDNCKKLDELMFSSTRVTIRNHVAILVLCSMSMTTHYVIWSSSKAASLLLQRSSGDVVARLLAFHIGEPGSIPGGVAPGFLHVGIVPDDAAGRWSLLFPPPLHSGTAPHSPHFTLIGSEDLDVKSRPSFSTPLLWLGRGGAWFQDGLGKLSQGGKAHKTPWGKVKDIIQTRKDSLKRRHHRSKDDDAYGCVDLDPPSSPGDEPLHDVIQGAVARPARQSVGEGGGRRQQCKISTCSLGSHPLALEPPPASRRLTPTLTITLPSTEELRAATMAADASPQPEERCHKTSTSAPGTAEDGPVATTSSSSSESNRRQVNIASSWK</sequence>
<dbReference type="Proteomes" id="UP001159363">
    <property type="component" value="Chromosome 8"/>
</dbReference>
<proteinExistence type="predicted"/>
<feature type="transmembrane region" description="Helical" evidence="2">
    <location>
        <begin position="21"/>
        <end position="40"/>
    </location>
</feature>
<evidence type="ECO:0000256" key="1">
    <source>
        <dbReference type="SAM" id="MobiDB-lite"/>
    </source>
</evidence>
<name>A0ABQ9GUY3_9NEOP</name>
<feature type="compositionally biased region" description="Polar residues" evidence="1">
    <location>
        <begin position="313"/>
        <end position="322"/>
    </location>
</feature>